<dbReference type="GO" id="GO:0015276">
    <property type="term" value="F:ligand-gated monoatomic ion channel activity"/>
    <property type="evidence" value="ECO:0007669"/>
    <property type="project" value="InterPro"/>
</dbReference>
<keyword evidence="2" id="KW-0813">Transport</keyword>
<name>A0AAD7ZAS9_DIPPU</name>
<dbReference type="InterPro" id="IPR019594">
    <property type="entry name" value="Glu/Gly-bd"/>
</dbReference>
<keyword evidence="5" id="KW-0406">Ion transport</keyword>
<keyword evidence="10" id="KW-0407">Ion channel</keyword>
<evidence type="ECO:0000256" key="6">
    <source>
        <dbReference type="ARBA" id="ARBA00023136"/>
    </source>
</evidence>
<feature type="domain" description="Ionotropic glutamate receptor L-glutamate and glycine-binding" evidence="11">
    <location>
        <begin position="4"/>
        <end position="53"/>
    </location>
</feature>
<dbReference type="Gene3D" id="3.40.190.10">
    <property type="entry name" value="Periplasmic binding protein-like II"/>
    <property type="match status" value="1"/>
</dbReference>
<keyword evidence="6" id="KW-0472">Membrane</keyword>
<keyword evidence="3" id="KW-0812">Transmembrane</keyword>
<feature type="non-terminal residue" evidence="12">
    <location>
        <position position="58"/>
    </location>
</feature>
<evidence type="ECO:0000256" key="3">
    <source>
        <dbReference type="ARBA" id="ARBA00022692"/>
    </source>
</evidence>
<dbReference type="Pfam" id="PF10613">
    <property type="entry name" value="Lig_chan-Glu_bd"/>
    <property type="match status" value="1"/>
</dbReference>
<gene>
    <name evidence="12" type="ORF">L9F63_006354</name>
</gene>
<keyword evidence="9" id="KW-1071">Ligand-gated ion channel</keyword>
<dbReference type="EMBL" id="JASPKZ010009377">
    <property type="protein sequence ID" value="KAJ9577074.1"/>
    <property type="molecule type" value="Genomic_DNA"/>
</dbReference>
<dbReference type="SUPFAM" id="SSF53850">
    <property type="entry name" value="Periplasmic binding protein-like II"/>
    <property type="match status" value="1"/>
</dbReference>
<dbReference type="Proteomes" id="UP001233999">
    <property type="component" value="Unassembled WGS sequence"/>
</dbReference>
<evidence type="ECO:0000256" key="5">
    <source>
        <dbReference type="ARBA" id="ARBA00023065"/>
    </source>
</evidence>
<keyword evidence="8" id="KW-0325">Glycoprotein</keyword>
<dbReference type="GO" id="GO:0016020">
    <property type="term" value="C:membrane"/>
    <property type="evidence" value="ECO:0007669"/>
    <property type="project" value="UniProtKB-SubCell"/>
</dbReference>
<evidence type="ECO:0000256" key="4">
    <source>
        <dbReference type="ARBA" id="ARBA00022989"/>
    </source>
</evidence>
<evidence type="ECO:0000259" key="11">
    <source>
        <dbReference type="Pfam" id="PF10613"/>
    </source>
</evidence>
<reference evidence="12" key="1">
    <citation type="journal article" date="2023" name="IScience">
        <title>Live-bearing cockroach genome reveals convergent evolutionary mechanisms linked to viviparity in insects and beyond.</title>
        <authorList>
            <person name="Fouks B."/>
            <person name="Harrison M.C."/>
            <person name="Mikhailova A.A."/>
            <person name="Marchal E."/>
            <person name="English S."/>
            <person name="Carruthers M."/>
            <person name="Jennings E.C."/>
            <person name="Chiamaka E.L."/>
            <person name="Frigard R.A."/>
            <person name="Pippel M."/>
            <person name="Attardo G.M."/>
            <person name="Benoit J.B."/>
            <person name="Bornberg-Bauer E."/>
            <person name="Tobe S.S."/>
        </authorList>
    </citation>
    <scope>NUCLEOTIDE SEQUENCE</scope>
    <source>
        <strain evidence="12">Stay&amp;Tobe</strain>
    </source>
</reference>
<dbReference type="AlphaFoldDB" id="A0AAD7ZAS9"/>
<comment type="caution">
    <text evidence="12">The sequence shown here is derived from an EMBL/GenBank/DDBJ whole genome shotgun (WGS) entry which is preliminary data.</text>
</comment>
<evidence type="ECO:0000256" key="1">
    <source>
        <dbReference type="ARBA" id="ARBA00004141"/>
    </source>
</evidence>
<keyword evidence="4" id="KW-1133">Transmembrane helix</keyword>
<evidence type="ECO:0000256" key="2">
    <source>
        <dbReference type="ARBA" id="ARBA00022448"/>
    </source>
</evidence>
<protein>
    <recommendedName>
        <fullName evidence="11">Ionotropic glutamate receptor L-glutamate and glycine-binding domain-containing protein</fullName>
    </recommendedName>
</protein>
<organism evidence="12 13">
    <name type="scientific">Diploptera punctata</name>
    <name type="common">Pacific beetle cockroach</name>
    <dbReference type="NCBI Taxonomy" id="6984"/>
    <lineage>
        <taxon>Eukaryota</taxon>
        <taxon>Metazoa</taxon>
        <taxon>Ecdysozoa</taxon>
        <taxon>Arthropoda</taxon>
        <taxon>Hexapoda</taxon>
        <taxon>Insecta</taxon>
        <taxon>Pterygota</taxon>
        <taxon>Neoptera</taxon>
        <taxon>Polyneoptera</taxon>
        <taxon>Dictyoptera</taxon>
        <taxon>Blattodea</taxon>
        <taxon>Blaberoidea</taxon>
        <taxon>Blaberidae</taxon>
        <taxon>Diplopterinae</taxon>
        <taxon>Diploptera</taxon>
    </lineage>
</organism>
<comment type="subcellular location">
    <subcellularLocation>
        <location evidence="1">Membrane</location>
        <topology evidence="1">Multi-pass membrane protein</topology>
    </subcellularLocation>
</comment>
<evidence type="ECO:0000256" key="8">
    <source>
        <dbReference type="ARBA" id="ARBA00023180"/>
    </source>
</evidence>
<reference evidence="12" key="2">
    <citation type="submission" date="2023-05" db="EMBL/GenBank/DDBJ databases">
        <authorList>
            <person name="Fouks B."/>
        </authorList>
    </citation>
    <scope>NUCLEOTIDE SEQUENCE</scope>
    <source>
        <strain evidence="12">Stay&amp;Tobe</strain>
        <tissue evidence="12">Testes</tissue>
    </source>
</reference>
<proteinExistence type="predicted"/>
<evidence type="ECO:0000256" key="9">
    <source>
        <dbReference type="ARBA" id="ARBA00023286"/>
    </source>
</evidence>
<keyword evidence="7" id="KW-0675">Receptor</keyword>
<evidence type="ECO:0000256" key="10">
    <source>
        <dbReference type="ARBA" id="ARBA00023303"/>
    </source>
</evidence>
<evidence type="ECO:0000313" key="13">
    <source>
        <dbReference type="Proteomes" id="UP001233999"/>
    </source>
</evidence>
<feature type="non-terminal residue" evidence="12">
    <location>
        <position position="1"/>
    </location>
</feature>
<evidence type="ECO:0000256" key="7">
    <source>
        <dbReference type="ARBA" id="ARBA00023170"/>
    </source>
</evidence>
<sequence length="58" mass="6533">SEYYIISGNQYGNDLGNGSWSGVVGKIMNNELDLCINEMVWNSERSNVIDYIESIIKS</sequence>
<accession>A0AAD7ZAS9</accession>
<evidence type="ECO:0000313" key="12">
    <source>
        <dbReference type="EMBL" id="KAJ9577074.1"/>
    </source>
</evidence>
<keyword evidence="13" id="KW-1185">Reference proteome</keyword>